<gene>
    <name evidence="1" type="ORF">EZS28_034951</name>
</gene>
<evidence type="ECO:0000313" key="2">
    <source>
        <dbReference type="Proteomes" id="UP000324800"/>
    </source>
</evidence>
<comment type="caution">
    <text evidence="1">The sequence shown here is derived from an EMBL/GenBank/DDBJ whole genome shotgun (WGS) entry which is preliminary data.</text>
</comment>
<dbReference type="AlphaFoldDB" id="A0A5J4UHW3"/>
<accession>A0A5J4UHW3</accession>
<dbReference type="EMBL" id="SNRW01016284">
    <property type="protein sequence ID" value="KAA6369522.1"/>
    <property type="molecule type" value="Genomic_DNA"/>
</dbReference>
<protein>
    <submittedName>
        <fullName evidence="1">Uncharacterized protein</fullName>
    </submittedName>
</protein>
<evidence type="ECO:0000313" key="1">
    <source>
        <dbReference type="EMBL" id="KAA6369522.1"/>
    </source>
</evidence>
<sequence length="170" mass="19399">MQIPNLLHSLIKLCNYKQNKHTIKKEDEQSEHIRINSRLCLSNIWNHGDQSTFIELATVGYALALIISLSTAGGIGDQEDSNICNGFNNIIGFLRQLHLGRQYYTHFPPQPALCKVCEEQIEEEGGIDEVDAQTINKGEGLYQWNTKLQASKAIVEYLNYFIYSRNIRPD</sequence>
<proteinExistence type="predicted"/>
<dbReference type="Proteomes" id="UP000324800">
    <property type="component" value="Unassembled WGS sequence"/>
</dbReference>
<organism evidence="1 2">
    <name type="scientific">Streblomastix strix</name>
    <dbReference type="NCBI Taxonomy" id="222440"/>
    <lineage>
        <taxon>Eukaryota</taxon>
        <taxon>Metamonada</taxon>
        <taxon>Preaxostyla</taxon>
        <taxon>Oxymonadida</taxon>
        <taxon>Streblomastigidae</taxon>
        <taxon>Streblomastix</taxon>
    </lineage>
</organism>
<name>A0A5J4UHW3_9EUKA</name>
<reference evidence="1 2" key="1">
    <citation type="submission" date="2019-03" db="EMBL/GenBank/DDBJ databases">
        <title>Single cell metagenomics reveals metabolic interactions within the superorganism composed of flagellate Streblomastix strix and complex community of Bacteroidetes bacteria on its surface.</title>
        <authorList>
            <person name="Treitli S.C."/>
            <person name="Kolisko M."/>
            <person name="Husnik F."/>
            <person name="Keeling P."/>
            <person name="Hampl V."/>
        </authorList>
    </citation>
    <scope>NUCLEOTIDE SEQUENCE [LARGE SCALE GENOMIC DNA]</scope>
    <source>
        <strain evidence="1">ST1C</strain>
    </source>
</reference>